<feature type="region of interest" description="Disordered" evidence="1">
    <location>
        <begin position="42"/>
        <end position="64"/>
    </location>
</feature>
<dbReference type="SUPFAM" id="SSF46689">
    <property type="entry name" value="Homeodomain-like"/>
    <property type="match status" value="1"/>
</dbReference>
<name>A0A4V2W0S1_9PROT</name>
<keyword evidence="2" id="KW-0371">Homeobox</keyword>
<keyword evidence="2" id="KW-0238">DNA-binding</keyword>
<dbReference type="EMBL" id="SMCO01000034">
    <property type="protein sequence ID" value="TCV79202.1"/>
    <property type="molecule type" value="Genomic_DNA"/>
</dbReference>
<sequence length="111" mass="12294">MIKGPDRLEAMRLINEAVAAGARQALACDMLGLSVRTVQRWRHTPQDRRSDAPHHSPANKLSESERTALLVAANRHDYASMTPHQIVPKLADEGIYLASESTFYRVMKAAG</sequence>
<dbReference type="AlphaFoldDB" id="A0A4V2W0S1"/>
<dbReference type="GO" id="GO:0003677">
    <property type="term" value="F:DNA binding"/>
    <property type="evidence" value="ECO:0007669"/>
    <property type="project" value="UniProtKB-KW"/>
</dbReference>
<comment type="caution">
    <text evidence="2">The sequence shown here is derived from an EMBL/GenBank/DDBJ whole genome shotgun (WGS) entry which is preliminary data.</text>
</comment>
<dbReference type="InterPro" id="IPR009057">
    <property type="entry name" value="Homeodomain-like_sf"/>
</dbReference>
<proteinExistence type="predicted"/>
<dbReference type="Proteomes" id="UP000295367">
    <property type="component" value="Unassembled WGS sequence"/>
</dbReference>
<gene>
    <name evidence="2" type="ORF">EDC63_13424</name>
</gene>
<feature type="compositionally biased region" description="Basic and acidic residues" evidence="1">
    <location>
        <begin position="44"/>
        <end position="54"/>
    </location>
</feature>
<evidence type="ECO:0000256" key="1">
    <source>
        <dbReference type="SAM" id="MobiDB-lite"/>
    </source>
</evidence>
<organism evidence="2 3">
    <name type="scientific">Sulfurirhabdus autotrophica</name>
    <dbReference type="NCBI Taxonomy" id="1706046"/>
    <lineage>
        <taxon>Bacteria</taxon>
        <taxon>Pseudomonadati</taxon>
        <taxon>Pseudomonadota</taxon>
        <taxon>Betaproteobacteria</taxon>
        <taxon>Nitrosomonadales</taxon>
        <taxon>Sulfuricellaceae</taxon>
        <taxon>Sulfurirhabdus</taxon>
    </lineage>
</organism>
<evidence type="ECO:0000313" key="3">
    <source>
        <dbReference type="Proteomes" id="UP000295367"/>
    </source>
</evidence>
<evidence type="ECO:0000313" key="2">
    <source>
        <dbReference type="EMBL" id="TCV79202.1"/>
    </source>
</evidence>
<accession>A0A4V2W0S1</accession>
<keyword evidence="3" id="KW-1185">Reference proteome</keyword>
<dbReference type="Pfam" id="PF13384">
    <property type="entry name" value="HTH_23"/>
    <property type="match status" value="1"/>
</dbReference>
<protein>
    <submittedName>
        <fullName evidence="2">Homeodomain-like domain-containing protein</fullName>
    </submittedName>
</protein>
<reference evidence="2 3" key="1">
    <citation type="submission" date="2019-03" db="EMBL/GenBank/DDBJ databases">
        <title>Genomic Encyclopedia of Type Strains, Phase IV (KMG-IV): sequencing the most valuable type-strain genomes for metagenomic binning, comparative biology and taxonomic classification.</title>
        <authorList>
            <person name="Goeker M."/>
        </authorList>
    </citation>
    <scope>NUCLEOTIDE SEQUENCE [LARGE SCALE GENOMIC DNA]</scope>
    <source>
        <strain evidence="2 3">DSM 100309</strain>
    </source>
</reference>